<accession>A0A3P7ILZ6</accession>
<feature type="transmembrane region" description="Helical" evidence="3">
    <location>
        <begin position="12"/>
        <end position="34"/>
    </location>
</feature>
<evidence type="ECO:0000259" key="4">
    <source>
        <dbReference type="SMART" id="SM01088"/>
    </source>
</evidence>
<organism evidence="5 6">
    <name type="scientific">Strongylus vulgaris</name>
    <name type="common">Blood worm</name>
    <dbReference type="NCBI Taxonomy" id="40348"/>
    <lineage>
        <taxon>Eukaryota</taxon>
        <taxon>Metazoa</taxon>
        <taxon>Ecdysozoa</taxon>
        <taxon>Nematoda</taxon>
        <taxon>Chromadorea</taxon>
        <taxon>Rhabditida</taxon>
        <taxon>Rhabditina</taxon>
        <taxon>Rhabditomorpha</taxon>
        <taxon>Strongyloidea</taxon>
        <taxon>Strongylidae</taxon>
        <taxon>Strongylus</taxon>
    </lineage>
</organism>
<feature type="non-terminal residue" evidence="5">
    <location>
        <position position="136"/>
    </location>
</feature>
<gene>
    <name evidence="5" type="ORF">SVUK_LOCUS555</name>
</gene>
<dbReference type="PANTHER" id="PTHR24637">
    <property type="entry name" value="COLLAGEN"/>
    <property type="match status" value="1"/>
</dbReference>
<dbReference type="Pfam" id="PF01484">
    <property type="entry name" value="Col_cuticle_N"/>
    <property type="match status" value="1"/>
</dbReference>
<evidence type="ECO:0000256" key="2">
    <source>
        <dbReference type="SAM" id="MobiDB-lite"/>
    </source>
</evidence>
<sequence length="136" mass="14756">MDEARDKVFCLVTYTATAFTLIAIMAIAITIPMANNYNTSIRNTVERDLDDCQKSLEEIRQLVVPMVQTDSPLRWVDGEALAHRNVTIELREKRQAGCAGCCLPGEPGTPGKPGKHGRPGRPGADGAPGFPGRPPR</sequence>
<keyword evidence="6" id="KW-1185">Reference proteome</keyword>
<evidence type="ECO:0000256" key="3">
    <source>
        <dbReference type="SAM" id="Phobius"/>
    </source>
</evidence>
<evidence type="ECO:0000313" key="5">
    <source>
        <dbReference type="EMBL" id="VDM65557.1"/>
    </source>
</evidence>
<dbReference type="Proteomes" id="UP000270094">
    <property type="component" value="Unassembled WGS sequence"/>
</dbReference>
<proteinExistence type="predicted"/>
<evidence type="ECO:0000313" key="6">
    <source>
        <dbReference type="Proteomes" id="UP000270094"/>
    </source>
</evidence>
<dbReference type="EMBL" id="UYYB01000956">
    <property type="protein sequence ID" value="VDM65557.1"/>
    <property type="molecule type" value="Genomic_DNA"/>
</dbReference>
<evidence type="ECO:0000256" key="1">
    <source>
        <dbReference type="ARBA" id="ARBA00022737"/>
    </source>
</evidence>
<dbReference type="GO" id="GO:0042302">
    <property type="term" value="F:structural constituent of cuticle"/>
    <property type="evidence" value="ECO:0007669"/>
    <property type="project" value="InterPro"/>
</dbReference>
<feature type="domain" description="Nematode cuticle collagen N-terminal" evidence="4">
    <location>
        <begin position="11"/>
        <end position="63"/>
    </location>
</feature>
<keyword evidence="3" id="KW-0812">Transmembrane</keyword>
<keyword evidence="3" id="KW-0472">Membrane</keyword>
<reference evidence="5 6" key="1">
    <citation type="submission" date="2018-11" db="EMBL/GenBank/DDBJ databases">
        <authorList>
            <consortium name="Pathogen Informatics"/>
        </authorList>
    </citation>
    <scope>NUCLEOTIDE SEQUENCE [LARGE SCALE GENOMIC DNA]</scope>
</reference>
<feature type="region of interest" description="Disordered" evidence="2">
    <location>
        <begin position="103"/>
        <end position="136"/>
    </location>
</feature>
<dbReference type="SMART" id="SM01088">
    <property type="entry name" value="Col_cuticle_N"/>
    <property type="match status" value="1"/>
</dbReference>
<protein>
    <recommendedName>
        <fullName evidence="4">Nematode cuticle collagen N-terminal domain-containing protein</fullName>
    </recommendedName>
</protein>
<keyword evidence="3" id="KW-1133">Transmembrane helix</keyword>
<dbReference type="OrthoDB" id="5874994at2759"/>
<dbReference type="AlphaFoldDB" id="A0A3P7ILZ6"/>
<name>A0A3P7ILZ6_STRVU</name>
<feature type="compositionally biased region" description="Low complexity" evidence="2">
    <location>
        <begin position="121"/>
        <end position="130"/>
    </location>
</feature>
<dbReference type="InterPro" id="IPR002486">
    <property type="entry name" value="Col_cuticle_N"/>
</dbReference>
<dbReference type="PANTHER" id="PTHR24637:SF377">
    <property type="entry name" value="COLLAGEN TYPE IX ALPHA 1 CHAIN"/>
    <property type="match status" value="1"/>
</dbReference>
<keyword evidence="1" id="KW-0677">Repeat</keyword>